<dbReference type="Pfam" id="PF20235">
    <property type="entry name" value="PIR2-like_helical"/>
    <property type="match status" value="1"/>
</dbReference>
<dbReference type="PANTHER" id="PTHR33120:SF42">
    <property type="entry name" value="OS12G0105000 PROTEIN"/>
    <property type="match status" value="1"/>
</dbReference>
<reference evidence="3" key="2">
    <citation type="submission" date="2015-03" db="UniProtKB">
        <authorList>
            <consortium name="EnsemblPlants"/>
        </authorList>
    </citation>
    <scope>IDENTIFICATION</scope>
</reference>
<feature type="domain" description="PIR2-like helical" evidence="2">
    <location>
        <begin position="38"/>
        <end position="154"/>
    </location>
</feature>
<proteinExistence type="predicted"/>
<organism evidence="3">
    <name type="scientific">Oryza barthii</name>
    <dbReference type="NCBI Taxonomy" id="65489"/>
    <lineage>
        <taxon>Eukaryota</taxon>
        <taxon>Viridiplantae</taxon>
        <taxon>Streptophyta</taxon>
        <taxon>Embryophyta</taxon>
        <taxon>Tracheophyta</taxon>
        <taxon>Spermatophyta</taxon>
        <taxon>Magnoliopsida</taxon>
        <taxon>Liliopsida</taxon>
        <taxon>Poales</taxon>
        <taxon>Poaceae</taxon>
        <taxon>BOP clade</taxon>
        <taxon>Oryzoideae</taxon>
        <taxon>Oryzeae</taxon>
        <taxon>Oryzinae</taxon>
        <taxon>Oryza</taxon>
    </lineage>
</organism>
<dbReference type="Proteomes" id="UP000026960">
    <property type="component" value="Chromosome 12"/>
</dbReference>
<name>A0A0D3HQD8_9ORYZ</name>
<sequence>MKTKLSKCISVHATQHIPTDDSPPCAHILSLYMCLLHAIHALYIRALAALPLPAADNKDSTLRRGRLLRALVVSGHCYGPLDPVSNIISSTPFGDIDDELPQDISDTRAMSRMASRSLDGLVTLLRAITTTGDTLSKHEAVEYLWSTQCDLTDKLQQQHTVTMTKKKNPYAAAAEASKHPQHIALGSFLLSLSGDGEKLDRLRHLLRSITDGSGRVISDADWEQLNAMMIQERLMITKKIGRKRALPPPSAAPHDLAELSKRRSAYVKRQRFARSNLEELLLKYCRQHPWEPRYKLDVICGVEEPKSYHWRSYHANFLASANGTNVLNGGEANPPVRKLFFAEFWDSQSGRLCSFCDEPRTILHPPCATGSHSNDDDDADADVIPDYNVDDAIRMYGSVAPELSEGRDLVESDIIYFDHEKDAANLTQVLNDPSFKEEDNNLGRRRKQ</sequence>
<dbReference type="eggNOG" id="ENOG502R3AP">
    <property type="taxonomic scope" value="Eukaryota"/>
</dbReference>
<accession>A0A0D3HQD8</accession>
<dbReference type="InterPro" id="IPR022059">
    <property type="entry name" value="DUF3615"/>
</dbReference>
<evidence type="ECO:0000313" key="4">
    <source>
        <dbReference type="Proteomes" id="UP000026960"/>
    </source>
</evidence>
<keyword evidence="4" id="KW-1185">Reference proteome</keyword>
<evidence type="ECO:0000313" key="3">
    <source>
        <dbReference type="EnsemblPlants" id="OBART12G00120.1"/>
    </source>
</evidence>
<dbReference type="Gramene" id="OBART12G00120.1">
    <property type="protein sequence ID" value="OBART12G00120.1"/>
    <property type="gene ID" value="OBART12G00120"/>
</dbReference>
<dbReference type="PANTHER" id="PTHR33120">
    <property type="entry name" value="EXPRESSED PROTEIN-RELATED"/>
    <property type="match status" value="1"/>
</dbReference>
<dbReference type="PaxDb" id="65489-OBART12G00120.1"/>
<dbReference type="Pfam" id="PF12274">
    <property type="entry name" value="DUF3615"/>
    <property type="match status" value="1"/>
</dbReference>
<reference evidence="3" key="1">
    <citation type="journal article" date="2009" name="Rice">
        <title>De Novo Next Generation Sequencing of Plant Genomes.</title>
        <authorList>
            <person name="Rounsley S."/>
            <person name="Marri P.R."/>
            <person name="Yu Y."/>
            <person name="He R."/>
            <person name="Sisneros N."/>
            <person name="Goicoechea J.L."/>
            <person name="Lee S.J."/>
            <person name="Angelova A."/>
            <person name="Kudrna D."/>
            <person name="Luo M."/>
            <person name="Affourtit J."/>
            <person name="Desany B."/>
            <person name="Knight J."/>
            <person name="Niazi F."/>
            <person name="Egholm M."/>
            <person name="Wing R.A."/>
        </authorList>
    </citation>
    <scope>NUCLEOTIDE SEQUENCE [LARGE SCALE GENOMIC DNA]</scope>
    <source>
        <strain evidence="3">cv. IRGC 105608</strain>
    </source>
</reference>
<dbReference type="HOGENOM" id="CLU_011465_3_1_1"/>
<dbReference type="EnsemblPlants" id="OBART12G00120.1">
    <property type="protein sequence ID" value="OBART12G00120.1"/>
    <property type="gene ID" value="OBART12G00120"/>
</dbReference>
<dbReference type="InterPro" id="IPR046527">
    <property type="entry name" value="PIR2-like_helical"/>
</dbReference>
<dbReference type="AlphaFoldDB" id="A0A0D3HQD8"/>
<evidence type="ECO:0000259" key="2">
    <source>
        <dbReference type="Pfam" id="PF20235"/>
    </source>
</evidence>
<protein>
    <submittedName>
        <fullName evidence="3">Uncharacterized protein</fullName>
    </submittedName>
</protein>
<evidence type="ECO:0000259" key="1">
    <source>
        <dbReference type="Pfam" id="PF12274"/>
    </source>
</evidence>
<feature type="domain" description="DUF3615" evidence="1">
    <location>
        <begin position="279"/>
        <end position="353"/>
    </location>
</feature>